<evidence type="ECO:0000256" key="1">
    <source>
        <dbReference type="SAM" id="MobiDB-lite"/>
    </source>
</evidence>
<dbReference type="AlphaFoldDB" id="A0A318D3S1"/>
<proteinExistence type="predicted"/>
<dbReference type="EMBL" id="QICH01000002">
    <property type="protein sequence ID" value="PXF63453.1"/>
    <property type="molecule type" value="Genomic_DNA"/>
</dbReference>
<feature type="signal peptide" evidence="2">
    <location>
        <begin position="1"/>
        <end position="22"/>
    </location>
</feature>
<feature type="region of interest" description="Disordered" evidence="1">
    <location>
        <begin position="54"/>
        <end position="74"/>
    </location>
</feature>
<reference evidence="3 4" key="1">
    <citation type="submission" date="2018-05" db="EMBL/GenBank/DDBJ databases">
        <title>Kangiella spongicola genome sequence.</title>
        <authorList>
            <person name="Maclea K.S."/>
            <person name="Goen A.E."/>
            <person name="Kelley C."/>
            <person name="Underriner A."/>
            <person name="Silverwood T."/>
            <person name="Trachtenberg A.M."/>
        </authorList>
    </citation>
    <scope>NUCLEOTIDE SEQUENCE [LARGE SCALE GENOMIC DNA]</scope>
    <source>
        <strain evidence="3 4">ATCC BAA-2076</strain>
    </source>
</reference>
<keyword evidence="4" id="KW-1185">Reference proteome</keyword>
<sequence length="74" mass="8486">MIKGIHMKYLTYLLLATSIALASGCNSEPEERTELSDYKKRQLDKAKAVEDEMNKRIDNIDKQLEANPNKDDDN</sequence>
<organism evidence="3 4">
    <name type="scientific">Kangiella spongicola</name>
    <dbReference type="NCBI Taxonomy" id="796379"/>
    <lineage>
        <taxon>Bacteria</taxon>
        <taxon>Pseudomonadati</taxon>
        <taxon>Pseudomonadota</taxon>
        <taxon>Gammaproteobacteria</taxon>
        <taxon>Kangiellales</taxon>
        <taxon>Kangiellaceae</taxon>
        <taxon>Kangiella</taxon>
    </lineage>
</organism>
<evidence type="ECO:0000313" key="4">
    <source>
        <dbReference type="Proteomes" id="UP000247689"/>
    </source>
</evidence>
<dbReference type="RefSeq" id="WP_110201256.1">
    <property type="nucleotide sequence ID" value="NZ_QICH01000002.1"/>
</dbReference>
<accession>A0A318D3S1</accession>
<protein>
    <recommendedName>
        <fullName evidence="5">Secreted protein</fullName>
    </recommendedName>
</protein>
<gene>
    <name evidence="3" type="ORF">DL796_08480</name>
</gene>
<dbReference type="OrthoDB" id="9891443at2"/>
<evidence type="ECO:0000313" key="3">
    <source>
        <dbReference type="EMBL" id="PXF63453.1"/>
    </source>
</evidence>
<comment type="caution">
    <text evidence="3">The sequence shown here is derived from an EMBL/GenBank/DDBJ whole genome shotgun (WGS) entry which is preliminary data.</text>
</comment>
<dbReference type="Proteomes" id="UP000247689">
    <property type="component" value="Unassembled WGS sequence"/>
</dbReference>
<feature type="chain" id="PRO_5016467629" description="Secreted protein" evidence="2">
    <location>
        <begin position="23"/>
        <end position="74"/>
    </location>
</feature>
<keyword evidence="2" id="KW-0732">Signal</keyword>
<dbReference type="PROSITE" id="PS51257">
    <property type="entry name" value="PROKAR_LIPOPROTEIN"/>
    <property type="match status" value="1"/>
</dbReference>
<name>A0A318D3S1_9GAMM</name>
<evidence type="ECO:0000256" key="2">
    <source>
        <dbReference type="SAM" id="SignalP"/>
    </source>
</evidence>
<evidence type="ECO:0008006" key="5">
    <source>
        <dbReference type="Google" id="ProtNLM"/>
    </source>
</evidence>